<comment type="caution">
    <text evidence="5">The sequence shown here is derived from an EMBL/GenBank/DDBJ whole genome shotgun (WGS) entry which is preliminary data.</text>
</comment>
<evidence type="ECO:0000256" key="2">
    <source>
        <dbReference type="ARBA" id="ARBA00023125"/>
    </source>
</evidence>
<dbReference type="SUPFAM" id="SSF46785">
    <property type="entry name" value="Winged helix' DNA-binding domain"/>
    <property type="match status" value="1"/>
</dbReference>
<dbReference type="InterPro" id="IPR036388">
    <property type="entry name" value="WH-like_DNA-bd_sf"/>
</dbReference>
<evidence type="ECO:0000313" key="5">
    <source>
        <dbReference type="EMBL" id="GHO50590.1"/>
    </source>
</evidence>
<gene>
    <name evidence="5" type="ORF">KSX_87530</name>
</gene>
<dbReference type="PRINTS" id="PR00598">
    <property type="entry name" value="HTHMARR"/>
</dbReference>
<proteinExistence type="predicted"/>
<keyword evidence="1" id="KW-0805">Transcription regulation</keyword>
<keyword evidence="3" id="KW-0804">Transcription</keyword>
<dbReference type="GO" id="GO:0003700">
    <property type="term" value="F:DNA-binding transcription factor activity"/>
    <property type="evidence" value="ECO:0007669"/>
    <property type="project" value="InterPro"/>
</dbReference>
<dbReference type="GO" id="GO:0003677">
    <property type="term" value="F:DNA binding"/>
    <property type="evidence" value="ECO:0007669"/>
    <property type="project" value="UniProtKB-KW"/>
</dbReference>
<dbReference type="PANTHER" id="PTHR42756">
    <property type="entry name" value="TRANSCRIPTIONAL REGULATOR, MARR"/>
    <property type="match status" value="1"/>
</dbReference>
<sequence length="186" mass="20159">MPIVANSNKEELGRAMGNEKREKMASMLPSTGKLLREVARLHVQLQRNCVAYCGGTTSTQCTVLTELGRSSPVTLAELSRRVGFDKSWTSRAVEQLVQEGLVEKVASTQDRRTVQLSLSSTGQTRLADLNGTLNTLAEQAFKHIPEEQHAMVRSSLELLQQALLTLSTEATAQIGTVDGGSTCGED</sequence>
<dbReference type="Pfam" id="PF12802">
    <property type="entry name" value="MarR_2"/>
    <property type="match status" value="1"/>
</dbReference>
<evidence type="ECO:0000256" key="1">
    <source>
        <dbReference type="ARBA" id="ARBA00023015"/>
    </source>
</evidence>
<dbReference type="PANTHER" id="PTHR42756:SF1">
    <property type="entry name" value="TRANSCRIPTIONAL REPRESSOR OF EMRAB OPERON"/>
    <property type="match status" value="1"/>
</dbReference>
<dbReference type="InterPro" id="IPR000835">
    <property type="entry name" value="HTH_MarR-typ"/>
</dbReference>
<dbReference type="SMART" id="SM00347">
    <property type="entry name" value="HTH_MARR"/>
    <property type="match status" value="1"/>
</dbReference>
<organism evidence="5 6">
    <name type="scientific">Ktedonospora formicarum</name>
    <dbReference type="NCBI Taxonomy" id="2778364"/>
    <lineage>
        <taxon>Bacteria</taxon>
        <taxon>Bacillati</taxon>
        <taxon>Chloroflexota</taxon>
        <taxon>Ktedonobacteria</taxon>
        <taxon>Ktedonobacterales</taxon>
        <taxon>Ktedonobacteraceae</taxon>
        <taxon>Ktedonospora</taxon>
    </lineage>
</organism>
<dbReference type="EMBL" id="BNJF01000008">
    <property type="protein sequence ID" value="GHO50590.1"/>
    <property type="molecule type" value="Genomic_DNA"/>
</dbReference>
<dbReference type="AlphaFoldDB" id="A0A8J3MWQ4"/>
<dbReference type="Proteomes" id="UP000612362">
    <property type="component" value="Unassembled WGS sequence"/>
</dbReference>
<feature type="domain" description="HTH marR-type" evidence="4">
    <location>
        <begin position="31"/>
        <end position="161"/>
    </location>
</feature>
<name>A0A8J3MWQ4_9CHLR</name>
<dbReference type="Gene3D" id="1.10.10.10">
    <property type="entry name" value="Winged helix-like DNA-binding domain superfamily/Winged helix DNA-binding domain"/>
    <property type="match status" value="1"/>
</dbReference>
<reference evidence="5" key="1">
    <citation type="submission" date="2020-10" db="EMBL/GenBank/DDBJ databases">
        <title>Taxonomic study of unclassified bacteria belonging to the class Ktedonobacteria.</title>
        <authorList>
            <person name="Yabe S."/>
            <person name="Wang C.M."/>
            <person name="Zheng Y."/>
            <person name="Sakai Y."/>
            <person name="Cavaletti L."/>
            <person name="Monciardini P."/>
            <person name="Donadio S."/>
        </authorList>
    </citation>
    <scope>NUCLEOTIDE SEQUENCE</scope>
    <source>
        <strain evidence="5">SOSP1-1</strain>
    </source>
</reference>
<evidence type="ECO:0000259" key="4">
    <source>
        <dbReference type="PROSITE" id="PS50995"/>
    </source>
</evidence>
<dbReference type="RefSeq" id="WP_220199566.1">
    <property type="nucleotide sequence ID" value="NZ_BNJF01000008.1"/>
</dbReference>
<evidence type="ECO:0000313" key="6">
    <source>
        <dbReference type="Proteomes" id="UP000612362"/>
    </source>
</evidence>
<keyword evidence="6" id="KW-1185">Reference proteome</keyword>
<evidence type="ECO:0000256" key="3">
    <source>
        <dbReference type="ARBA" id="ARBA00023163"/>
    </source>
</evidence>
<dbReference type="InterPro" id="IPR036390">
    <property type="entry name" value="WH_DNA-bd_sf"/>
</dbReference>
<dbReference type="PROSITE" id="PS50995">
    <property type="entry name" value="HTH_MARR_2"/>
    <property type="match status" value="1"/>
</dbReference>
<accession>A0A8J3MWQ4</accession>
<protein>
    <recommendedName>
        <fullName evidence="4">HTH marR-type domain-containing protein</fullName>
    </recommendedName>
</protein>
<keyword evidence="2" id="KW-0238">DNA-binding</keyword>